<evidence type="ECO:0000256" key="5">
    <source>
        <dbReference type="SAM" id="Phobius"/>
    </source>
</evidence>
<keyword evidence="4 5" id="KW-0472">Membrane</keyword>
<keyword evidence="3 5" id="KW-1133">Transmembrane helix</keyword>
<keyword evidence="2 5" id="KW-0812">Transmembrane</keyword>
<dbReference type="InterPro" id="IPR003752">
    <property type="entry name" value="DiS_bond_form_DsbB/BdbC"/>
</dbReference>
<protein>
    <submittedName>
        <fullName evidence="6">Disulfide bond formation protein B</fullName>
    </submittedName>
</protein>
<feature type="transmembrane region" description="Helical" evidence="5">
    <location>
        <begin position="12"/>
        <end position="31"/>
    </location>
</feature>
<feature type="transmembrane region" description="Helical" evidence="5">
    <location>
        <begin position="105"/>
        <end position="125"/>
    </location>
</feature>
<dbReference type="Pfam" id="PF02600">
    <property type="entry name" value="DsbB"/>
    <property type="match status" value="1"/>
</dbReference>
<feature type="transmembrane region" description="Helical" evidence="5">
    <location>
        <begin position="43"/>
        <end position="59"/>
    </location>
</feature>
<evidence type="ECO:0000313" key="6">
    <source>
        <dbReference type="EMBL" id="MFC5507851.1"/>
    </source>
</evidence>
<evidence type="ECO:0000256" key="3">
    <source>
        <dbReference type="ARBA" id="ARBA00022989"/>
    </source>
</evidence>
<proteinExistence type="predicted"/>
<gene>
    <name evidence="6" type="ORF">ACFPN9_21645</name>
</gene>
<evidence type="ECO:0000256" key="4">
    <source>
        <dbReference type="ARBA" id="ARBA00023136"/>
    </source>
</evidence>
<comment type="caution">
    <text evidence="6">The sequence shown here is derived from an EMBL/GenBank/DDBJ whole genome shotgun (WGS) entry which is preliminary data.</text>
</comment>
<accession>A0ABW0P6B4</accession>
<name>A0ABW0P6B4_9HYPH</name>
<evidence type="ECO:0000256" key="1">
    <source>
        <dbReference type="ARBA" id="ARBA00004141"/>
    </source>
</evidence>
<organism evidence="6 7">
    <name type="scientific">Bosea massiliensis</name>
    <dbReference type="NCBI Taxonomy" id="151419"/>
    <lineage>
        <taxon>Bacteria</taxon>
        <taxon>Pseudomonadati</taxon>
        <taxon>Pseudomonadota</taxon>
        <taxon>Alphaproteobacteria</taxon>
        <taxon>Hyphomicrobiales</taxon>
        <taxon>Boseaceae</taxon>
        <taxon>Bosea</taxon>
    </lineage>
</organism>
<evidence type="ECO:0000313" key="7">
    <source>
        <dbReference type="Proteomes" id="UP001596060"/>
    </source>
</evidence>
<sequence length="186" mass="19267">MTPAIARTLNALGLLAVSLVLIAAFLDQFLLGELPCPLCLLQRVGFMGAVLGLALNVRFGPRPSHYAVTILSACFGGMVSIRQILGHIVPGTGTYGSAIFGLHYYSWALLIFGAIVLGCTALLFFERQFADSDAAPARATGFGVAMIGLAAALALANGVSTVLECGAGLCPDNPVVYELLQGLKGP</sequence>
<reference evidence="7" key="1">
    <citation type="journal article" date="2019" name="Int. J. Syst. Evol. Microbiol.">
        <title>The Global Catalogue of Microorganisms (GCM) 10K type strain sequencing project: providing services to taxonomists for standard genome sequencing and annotation.</title>
        <authorList>
            <consortium name="The Broad Institute Genomics Platform"/>
            <consortium name="The Broad Institute Genome Sequencing Center for Infectious Disease"/>
            <person name="Wu L."/>
            <person name="Ma J."/>
        </authorList>
    </citation>
    <scope>NUCLEOTIDE SEQUENCE [LARGE SCALE GENOMIC DNA]</scope>
    <source>
        <strain evidence="7">CCUG 43117</strain>
    </source>
</reference>
<comment type="subcellular location">
    <subcellularLocation>
        <location evidence="1">Membrane</location>
        <topology evidence="1">Multi-pass membrane protein</topology>
    </subcellularLocation>
</comment>
<dbReference type="InterPro" id="IPR023380">
    <property type="entry name" value="DsbB-like_sf"/>
</dbReference>
<evidence type="ECO:0000256" key="2">
    <source>
        <dbReference type="ARBA" id="ARBA00022692"/>
    </source>
</evidence>
<dbReference type="RefSeq" id="WP_066718520.1">
    <property type="nucleotide sequence ID" value="NZ_JBHSLU010000073.1"/>
</dbReference>
<dbReference type="SUPFAM" id="SSF158442">
    <property type="entry name" value="DsbB-like"/>
    <property type="match status" value="1"/>
</dbReference>
<dbReference type="EMBL" id="JBHSLU010000073">
    <property type="protein sequence ID" value="MFC5507851.1"/>
    <property type="molecule type" value="Genomic_DNA"/>
</dbReference>
<feature type="transmembrane region" description="Helical" evidence="5">
    <location>
        <begin position="137"/>
        <end position="156"/>
    </location>
</feature>
<dbReference type="Proteomes" id="UP001596060">
    <property type="component" value="Unassembled WGS sequence"/>
</dbReference>
<keyword evidence="7" id="KW-1185">Reference proteome</keyword>
<dbReference type="Gene3D" id="1.20.1550.10">
    <property type="entry name" value="DsbB-like"/>
    <property type="match status" value="1"/>
</dbReference>
<feature type="transmembrane region" description="Helical" evidence="5">
    <location>
        <begin position="66"/>
        <end position="85"/>
    </location>
</feature>